<dbReference type="PROSITE" id="PS00094">
    <property type="entry name" value="C5_MTASE_1"/>
    <property type="match status" value="1"/>
</dbReference>
<dbReference type="REBASE" id="57977">
    <property type="entry name" value="M.Oni7112ORF3140P"/>
</dbReference>
<keyword evidence="1 5" id="KW-0489">Methyltransferase</keyword>
<keyword evidence="9" id="KW-1185">Reference proteome</keyword>
<dbReference type="RefSeq" id="WP_015176803.1">
    <property type="nucleotide sequence ID" value="NC_019729.1"/>
</dbReference>
<dbReference type="EC" id="2.1.1.37" evidence="7"/>
<dbReference type="InterPro" id="IPR050750">
    <property type="entry name" value="C5-MTase"/>
</dbReference>
<dbReference type="Gene3D" id="3.40.50.150">
    <property type="entry name" value="Vaccinia Virus protein VP39"/>
    <property type="match status" value="1"/>
</dbReference>
<protein>
    <recommendedName>
        <fullName evidence="7">Cytosine-specific methyltransferase</fullName>
        <ecNumber evidence="7">2.1.1.37</ecNumber>
    </recommendedName>
</protein>
<dbReference type="CDD" id="cd00315">
    <property type="entry name" value="Cyt_C5_DNA_methylase"/>
    <property type="match status" value="1"/>
</dbReference>
<evidence type="ECO:0000256" key="4">
    <source>
        <dbReference type="ARBA" id="ARBA00022747"/>
    </source>
</evidence>
<dbReference type="SUPFAM" id="SSF53335">
    <property type="entry name" value="S-adenosyl-L-methionine-dependent methyltransferases"/>
    <property type="match status" value="1"/>
</dbReference>
<dbReference type="GO" id="GO:0009307">
    <property type="term" value="P:DNA restriction-modification system"/>
    <property type="evidence" value="ECO:0007669"/>
    <property type="project" value="UniProtKB-KW"/>
</dbReference>
<evidence type="ECO:0000313" key="8">
    <source>
        <dbReference type="EMBL" id="AFZ07526.1"/>
    </source>
</evidence>
<accession>K9VHW0</accession>
<dbReference type="AlphaFoldDB" id="K9VHW0"/>
<dbReference type="GO" id="GO:0003886">
    <property type="term" value="F:DNA (cytosine-5-)-methyltransferase activity"/>
    <property type="evidence" value="ECO:0007669"/>
    <property type="project" value="UniProtKB-EC"/>
</dbReference>
<evidence type="ECO:0000256" key="6">
    <source>
        <dbReference type="RuleBase" id="RU000416"/>
    </source>
</evidence>
<evidence type="ECO:0000256" key="2">
    <source>
        <dbReference type="ARBA" id="ARBA00022679"/>
    </source>
</evidence>
<dbReference type="EMBL" id="CP003614">
    <property type="protein sequence ID" value="AFZ07526.1"/>
    <property type="molecule type" value="Genomic_DNA"/>
</dbReference>
<comment type="similarity">
    <text evidence="5 6">Belongs to the class I-like SAM-binding methyltransferase superfamily. C5-methyltransferase family.</text>
</comment>
<dbReference type="PROSITE" id="PS51679">
    <property type="entry name" value="SAM_MT_C5"/>
    <property type="match status" value="1"/>
</dbReference>
<sequence>MKFIDLFSGIGGFRQGFEKNGFKCVFSCEINSKCRQVYTDNFGEVPFGDISKINPVELEDFDVLVAGFPCQPFSICGKKLGFEDTRGTLFFDICKIIKIKQPKVIVLENVKHLIHHDKGNTLKVIIASLEDLGYSVNYKMLNAKDFGIPQHRERIFIIATQGKEFNFSRLQTQLTPKLREFLDKTGNFEILDKSEYTLIESPRKQDSGLLFVGYRNKGTWKTGVRPNTEHLSRVHRQPNRIYSVDGVHPTIPSQETSGRFFIYIPEQDMVRKLTLKECYRLMGFPEDFKSYPSAGESYKQIGNSVCVPVVEAIAQEILSQNLLSNEPNEPQRKTETYIQLVLLNC</sequence>
<evidence type="ECO:0000256" key="1">
    <source>
        <dbReference type="ARBA" id="ARBA00022603"/>
    </source>
</evidence>
<dbReference type="InterPro" id="IPR029063">
    <property type="entry name" value="SAM-dependent_MTases_sf"/>
</dbReference>
<dbReference type="OrthoDB" id="9813719at2"/>
<evidence type="ECO:0000256" key="5">
    <source>
        <dbReference type="PROSITE-ProRule" id="PRU01016"/>
    </source>
</evidence>
<dbReference type="PROSITE" id="PS00095">
    <property type="entry name" value="C5_MTASE_2"/>
    <property type="match status" value="1"/>
</dbReference>
<dbReference type="NCBIfam" id="TIGR00675">
    <property type="entry name" value="dcm"/>
    <property type="match status" value="1"/>
</dbReference>
<name>K9VHW0_9CYAN</name>
<dbReference type="PATRIC" id="fig|179408.3.peg.3854"/>
<evidence type="ECO:0000313" key="9">
    <source>
        <dbReference type="Proteomes" id="UP000010478"/>
    </source>
</evidence>
<gene>
    <name evidence="8" type="ORF">Osc7112_3140</name>
</gene>
<dbReference type="KEGG" id="oni:Osc7112_3140"/>
<feature type="active site" evidence="5">
    <location>
        <position position="70"/>
    </location>
</feature>
<evidence type="ECO:0000256" key="3">
    <source>
        <dbReference type="ARBA" id="ARBA00022691"/>
    </source>
</evidence>
<dbReference type="eggNOG" id="COG0270">
    <property type="taxonomic scope" value="Bacteria"/>
</dbReference>
<dbReference type="GO" id="GO:0032259">
    <property type="term" value="P:methylation"/>
    <property type="evidence" value="ECO:0007669"/>
    <property type="project" value="UniProtKB-KW"/>
</dbReference>
<dbReference type="Proteomes" id="UP000010478">
    <property type="component" value="Chromosome"/>
</dbReference>
<keyword evidence="3 5" id="KW-0949">S-adenosyl-L-methionine</keyword>
<dbReference type="Gene3D" id="3.90.120.10">
    <property type="entry name" value="DNA Methylase, subunit A, domain 2"/>
    <property type="match status" value="1"/>
</dbReference>
<comment type="catalytic activity">
    <reaction evidence="7">
        <text>a 2'-deoxycytidine in DNA + S-adenosyl-L-methionine = a 5-methyl-2'-deoxycytidine in DNA + S-adenosyl-L-homocysteine + H(+)</text>
        <dbReference type="Rhea" id="RHEA:13681"/>
        <dbReference type="Rhea" id="RHEA-COMP:11369"/>
        <dbReference type="Rhea" id="RHEA-COMP:11370"/>
        <dbReference type="ChEBI" id="CHEBI:15378"/>
        <dbReference type="ChEBI" id="CHEBI:57856"/>
        <dbReference type="ChEBI" id="CHEBI:59789"/>
        <dbReference type="ChEBI" id="CHEBI:85452"/>
        <dbReference type="ChEBI" id="CHEBI:85454"/>
        <dbReference type="EC" id="2.1.1.37"/>
    </reaction>
</comment>
<evidence type="ECO:0000256" key="7">
    <source>
        <dbReference type="RuleBase" id="RU000417"/>
    </source>
</evidence>
<proteinExistence type="inferred from homology"/>
<organism evidence="8 9">
    <name type="scientific">Phormidium nigroviride PCC 7112</name>
    <dbReference type="NCBI Taxonomy" id="179408"/>
    <lineage>
        <taxon>Bacteria</taxon>
        <taxon>Bacillati</taxon>
        <taxon>Cyanobacteriota</taxon>
        <taxon>Cyanophyceae</taxon>
        <taxon>Oscillatoriophycideae</taxon>
        <taxon>Oscillatoriales</taxon>
        <taxon>Oscillatoriaceae</taxon>
        <taxon>Phormidium</taxon>
    </lineage>
</organism>
<dbReference type="HOGENOM" id="CLU_006958_0_1_3"/>
<keyword evidence="4" id="KW-0680">Restriction system</keyword>
<dbReference type="STRING" id="179408.Osc7112_3140"/>
<dbReference type="PANTHER" id="PTHR46098:SF1">
    <property type="entry name" value="TRNA (CYTOSINE(38)-C(5))-METHYLTRANSFERASE"/>
    <property type="match status" value="1"/>
</dbReference>
<dbReference type="InterPro" id="IPR018117">
    <property type="entry name" value="C5_DNA_meth_AS"/>
</dbReference>
<dbReference type="PANTHER" id="PTHR46098">
    <property type="entry name" value="TRNA (CYTOSINE(38)-C(5))-METHYLTRANSFERASE"/>
    <property type="match status" value="1"/>
</dbReference>
<dbReference type="Pfam" id="PF00145">
    <property type="entry name" value="DNA_methylase"/>
    <property type="match status" value="1"/>
</dbReference>
<dbReference type="InterPro" id="IPR031303">
    <property type="entry name" value="C5_meth_CS"/>
</dbReference>
<keyword evidence="2 5" id="KW-0808">Transferase</keyword>
<reference evidence="8 9" key="1">
    <citation type="submission" date="2012-05" db="EMBL/GenBank/DDBJ databases">
        <title>Finished chromosome of genome of Oscillatoria sp. PCC 7112.</title>
        <authorList>
            <consortium name="US DOE Joint Genome Institute"/>
            <person name="Gugger M."/>
            <person name="Coursin T."/>
            <person name="Rippka R."/>
            <person name="Tandeau De Marsac N."/>
            <person name="Huntemann M."/>
            <person name="Wei C.-L."/>
            <person name="Han J."/>
            <person name="Detter J.C."/>
            <person name="Han C."/>
            <person name="Tapia R."/>
            <person name="Davenport K."/>
            <person name="Daligault H."/>
            <person name="Erkkila T."/>
            <person name="Gu W."/>
            <person name="Munk A.C.C."/>
            <person name="Teshima H."/>
            <person name="Xu Y."/>
            <person name="Chain P."/>
            <person name="Chen A."/>
            <person name="Krypides N."/>
            <person name="Mavromatis K."/>
            <person name="Markowitz V."/>
            <person name="Szeto E."/>
            <person name="Ivanova N."/>
            <person name="Mikhailova N."/>
            <person name="Ovchinnikova G."/>
            <person name="Pagani I."/>
            <person name="Pati A."/>
            <person name="Goodwin L."/>
            <person name="Peters L."/>
            <person name="Pitluck S."/>
            <person name="Woyke T."/>
            <person name="Kerfeld C."/>
        </authorList>
    </citation>
    <scope>NUCLEOTIDE SEQUENCE [LARGE SCALE GENOMIC DNA]</scope>
    <source>
        <strain evidence="8 9">PCC 7112</strain>
    </source>
</reference>
<dbReference type="InterPro" id="IPR001525">
    <property type="entry name" value="C5_MeTfrase"/>
</dbReference>
<dbReference type="PRINTS" id="PR00105">
    <property type="entry name" value="C5METTRFRASE"/>
</dbReference>